<feature type="compositionally biased region" description="Polar residues" evidence="1">
    <location>
        <begin position="37"/>
        <end position="49"/>
    </location>
</feature>
<feature type="region of interest" description="Disordered" evidence="1">
    <location>
        <begin position="324"/>
        <end position="350"/>
    </location>
</feature>
<reference evidence="2 3" key="1">
    <citation type="journal article" date="2012" name="Science">
        <title>The Paleozoic origin of enzymatic lignin decomposition reconstructed from 31 fungal genomes.</title>
        <authorList>
            <person name="Floudas D."/>
            <person name="Binder M."/>
            <person name="Riley R."/>
            <person name="Barry K."/>
            <person name="Blanchette R.A."/>
            <person name="Henrissat B."/>
            <person name="Martinez A.T."/>
            <person name="Otillar R."/>
            <person name="Spatafora J.W."/>
            <person name="Yadav J.S."/>
            <person name="Aerts A."/>
            <person name="Benoit I."/>
            <person name="Boyd A."/>
            <person name="Carlson A."/>
            <person name="Copeland A."/>
            <person name="Coutinho P.M."/>
            <person name="de Vries R.P."/>
            <person name="Ferreira P."/>
            <person name="Findley K."/>
            <person name="Foster B."/>
            <person name="Gaskell J."/>
            <person name="Glotzer D."/>
            <person name="Gorecki P."/>
            <person name="Heitman J."/>
            <person name="Hesse C."/>
            <person name="Hori C."/>
            <person name="Igarashi K."/>
            <person name="Jurgens J.A."/>
            <person name="Kallen N."/>
            <person name="Kersten P."/>
            <person name="Kohler A."/>
            <person name="Kuees U."/>
            <person name="Kumar T.K.A."/>
            <person name="Kuo A."/>
            <person name="LaButti K."/>
            <person name="Larrondo L.F."/>
            <person name="Lindquist E."/>
            <person name="Ling A."/>
            <person name="Lombard V."/>
            <person name="Lucas S."/>
            <person name="Lundell T."/>
            <person name="Martin R."/>
            <person name="McLaughlin D.J."/>
            <person name="Morgenstern I."/>
            <person name="Morin E."/>
            <person name="Murat C."/>
            <person name="Nagy L.G."/>
            <person name="Nolan M."/>
            <person name="Ohm R.A."/>
            <person name="Patyshakuliyeva A."/>
            <person name="Rokas A."/>
            <person name="Ruiz-Duenas F.J."/>
            <person name="Sabat G."/>
            <person name="Salamov A."/>
            <person name="Samejima M."/>
            <person name="Schmutz J."/>
            <person name="Slot J.C."/>
            <person name="St John F."/>
            <person name="Stenlid J."/>
            <person name="Sun H."/>
            <person name="Sun S."/>
            <person name="Syed K."/>
            <person name="Tsang A."/>
            <person name="Wiebenga A."/>
            <person name="Young D."/>
            <person name="Pisabarro A."/>
            <person name="Eastwood D.C."/>
            <person name="Martin F."/>
            <person name="Cullen D."/>
            <person name="Grigoriev I.V."/>
            <person name="Hibbett D.S."/>
        </authorList>
    </citation>
    <scope>NUCLEOTIDE SEQUENCE [LARGE SCALE GENOMIC DNA]</scope>
    <source>
        <strain evidence="2 3">DJM-731 SS1</strain>
    </source>
</reference>
<proteinExistence type="predicted"/>
<dbReference type="HOGENOM" id="CLU_549834_0_0_1"/>
<feature type="region of interest" description="Disordered" evidence="1">
    <location>
        <begin position="22"/>
        <end position="49"/>
    </location>
</feature>
<keyword evidence="3" id="KW-1185">Reference proteome</keyword>
<name>M5G719_DACPD</name>
<evidence type="ECO:0000313" key="2">
    <source>
        <dbReference type="EMBL" id="EJT99557.1"/>
    </source>
</evidence>
<dbReference type="AlphaFoldDB" id="M5G719"/>
<protein>
    <submittedName>
        <fullName evidence="2">Uncharacterized protein</fullName>
    </submittedName>
</protein>
<feature type="compositionally biased region" description="Acidic residues" evidence="1">
    <location>
        <begin position="325"/>
        <end position="346"/>
    </location>
</feature>
<dbReference type="EMBL" id="JH795869">
    <property type="protein sequence ID" value="EJT99557.1"/>
    <property type="molecule type" value="Genomic_DNA"/>
</dbReference>
<organism evidence="2 3">
    <name type="scientific">Dacryopinax primogenitus (strain DJM 731)</name>
    <name type="common">Brown rot fungus</name>
    <dbReference type="NCBI Taxonomy" id="1858805"/>
    <lineage>
        <taxon>Eukaryota</taxon>
        <taxon>Fungi</taxon>
        <taxon>Dikarya</taxon>
        <taxon>Basidiomycota</taxon>
        <taxon>Agaricomycotina</taxon>
        <taxon>Dacrymycetes</taxon>
        <taxon>Dacrymycetales</taxon>
        <taxon>Dacrymycetaceae</taxon>
        <taxon>Dacryopinax</taxon>
    </lineage>
</organism>
<sequence length="496" mass="55400">MEQEEAKGAVAVEAAVVVDVMEKKEDKPKHPKPHQIFQKTATMSPPNNSDEVEFMDNVPPGRATEQLATFMPRVHPPQGRGNTMESDMVEVVVPQRVMVKPICPINTKASKSMKNKGKARLSTWNAPELTNRLAKGFTLKAKPTTVAKGFQLLWTLYSLWWEVALLKCKECAKEDKRKGHVVRKTNSLAKVPNEGREWPKVVKPAKWEQVCVLLRQASSWLLMASTAMNEWVMEICLNQASLMFVLNTSHDEILYVHLPCKDTFAPMGMQYEMNLGTVKLINKGMKKCKAKDDDASTLQDIKKAKLMEHSGWSTSVPAELIYLSSDEEEPPYEEESLGAGTDEDEGPNSGLVGDRCGQGHPISHSIGICVIERSSDLSFYFSNMYGSEGLTPSAGNFRIVVPSGDDIRESKKSRVLARWDILGYCGVGRVILNAKTVMVCYIEEGLESWVKEIEDQLAEVVRQQAKRCNGIPSDATIKFRYHVRFAFIMADDNIGA</sequence>
<gene>
    <name evidence="2" type="ORF">DACRYDRAFT_17239</name>
</gene>
<dbReference type="RefSeq" id="XP_040626455.1">
    <property type="nucleotide sequence ID" value="XM_040771269.1"/>
</dbReference>
<dbReference type="GeneID" id="63686331"/>
<evidence type="ECO:0000313" key="3">
    <source>
        <dbReference type="Proteomes" id="UP000030653"/>
    </source>
</evidence>
<accession>M5G719</accession>
<dbReference type="Proteomes" id="UP000030653">
    <property type="component" value="Unassembled WGS sequence"/>
</dbReference>
<evidence type="ECO:0000256" key="1">
    <source>
        <dbReference type="SAM" id="MobiDB-lite"/>
    </source>
</evidence>